<reference evidence="1 2" key="1">
    <citation type="submission" date="2018-08" db="EMBL/GenBank/DDBJ databases">
        <title>Crown Gall in kiwifruit.</title>
        <authorList>
            <person name="Visnovsky S.B."/>
            <person name="Pitman A.R."/>
        </authorList>
    </citation>
    <scope>NUCLEOTIDE SEQUENCE [LARGE SCALE GENOMIC DNA]</scope>
    <source>
        <strain evidence="1 2">SBV_302_78_2</strain>
    </source>
</reference>
<dbReference type="AlphaFoldDB" id="A0AA88EZ13"/>
<accession>A0AA88EZ13</accession>
<proteinExistence type="predicted"/>
<evidence type="ECO:0000313" key="1">
    <source>
        <dbReference type="EMBL" id="KAA3501402.1"/>
    </source>
</evidence>
<dbReference type="EMBL" id="QRFF01000003">
    <property type="protein sequence ID" value="KAA3501402.1"/>
    <property type="molecule type" value="Genomic_DNA"/>
</dbReference>
<comment type="caution">
    <text evidence="1">The sequence shown here is derived from an EMBL/GenBank/DDBJ whole genome shotgun (WGS) entry which is preliminary data.</text>
</comment>
<dbReference type="Proteomes" id="UP000473658">
    <property type="component" value="Unassembled WGS sequence"/>
</dbReference>
<sequence length="64" mass="7173">MNLIDLFTETRIITYVCLYVERKTDRQTGRNLATHSGVIFGLVPRVCYGLILLDVTACLGQARA</sequence>
<organism evidence="1 2">
    <name type="scientific">Rhizobium rhizogenes</name>
    <name type="common">Agrobacterium rhizogenes</name>
    <dbReference type="NCBI Taxonomy" id="359"/>
    <lineage>
        <taxon>Bacteria</taxon>
        <taxon>Pseudomonadati</taxon>
        <taxon>Pseudomonadota</taxon>
        <taxon>Alphaproteobacteria</taxon>
        <taxon>Hyphomicrobiales</taxon>
        <taxon>Rhizobiaceae</taxon>
        <taxon>Rhizobium/Agrobacterium group</taxon>
        <taxon>Rhizobium</taxon>
    </lineage>
</organism>
<evidence type="ECO:0000313" key="2">
    <source>
        <dbReference type="Proteomes" id="UP000473658"/>
    </source>
</evidence>
<protein>
    <submittedName>
        <fullName evidence="1">Uncharacterized protein</fullName>
    </submittedName>
</protein>
<gene>
    <name evidence="1" type="ORF">DXM27_10815</name>
</gene>
<name>A0AA88EZ13_RHIRH</name>